<evidence type="ECO:0000259" key="1">
    <source>
        <dbReference type="Pfam" id="PF00004"/>
    </source>
</evidence>
<dbReference type="GO" id="GO:0051131">
    <property type="term" value="P:chaperone-mediated protein complex assembly"/>
    <property type="evidence" value="ECO:0007669"/>
    <property type="project" value="TreeGrafter"/>
</dbReference>
<dbReference type="RefSeq" id="WP_151647671.1">
    <property type="nucleotide sequence ID" value="NZ_CP044543.1"/>
</dbReference>
<organism evidence="2 3">
    <name type="scientific">Bradyrhizobium betae</name>
    <dbReference type="NCBI Taxonomy" id="244734"/>
    <lineage>
        <taxon>Bacteria</taxon>
        <taxon>Pseudomonadati</taxon>
        <taxon>Pseudomonadota</taxon>
        <taxon>Alphaproteobacteria</taxon>
        <taxon>Hyphomicrobiales</taxon>
        <taxon>Nitrobacteraceae</taxon>
        <taxon>Bradyrhizobium</taxon>
    </lineage>
</organism>
<sequence length="599" mass="67360">MTAEAGIKRRLGWLARVVCSSTWAEAARYIIARTRATRPDLELNLLRDGSLRDASSEFLTRIADALESDAVLACAWKLLALQPATSTVKRWEIVAGAQGLLKHADADMSEAMTRLETWKAAQFIEGGLTEFFRMADIEWAKEKAPADAPVCVQLLEQDRWDEAFDHLCKTTVRMAGSLGITPPARDLDRKKQRVRIAWLVEELFDQRMGECGDLAIGWQMLICDPERPESFNAVLPQLSWLLNSRAAIDANRLRLLRDRLHVWWMAARGEWTDSTAPVSIFRIAERETSKIAYPEDFSCEDFDGQDEQPTTPVQPTVIVMRKDRAEEKGLPQAWRDLRDEPLPLVVCRDAAEVRERLQAEYPHAFREVAMLTQDLRSGEPARMKPTLLLSQPGTGKSRIVRRLAELISPQMFISRFDAASSFDGMYSGTPKGWSSAQASVPARAILMSKTANPICMTDEIDKAGESHHNGNLWSAITPHLEVETSRQYPESGIDAVLDLSHVLHCATANSVEKLPSQLRDRFRVIRIPAPTLAHLPKLAALVMRDLAAEDEARAHDHPLAPDELEIIGRAWASERFSMRKLQRLVSATLEARDNCARRH</sequence>
<dbReference type="PANTHER" id="PTHR43718:SF2">
    <property type="entry name" value="LON PROTEASE HOMOLOG, MITOCHONDRIAL"/>
    <property type="match status" value="1"/>
</dbReference>
<dbReference type="AlphaFoldDB" id="A0A5P6P8X6"/>
<accession>A0A5P6P8X6</accession>
<reference evidence="3" key="1">
    <citation type="submission" date="2019-10" db="EMBL/GenBank/DDBJ databases">
        <title>Complete Genome Sequence of Bradyrhizobium betae type strain PL7HG1T.</title>
        <authorList>
            <person name="Bromfield E.S.P."/>
            <person name="Cloutier S."/>
        </authorList>
    </citation>
    <scope>NUCLEOTIDE SEQUENCE [LARGE SCALE GENOMIC DNA]</scope>
    <source>
        <strain evidence="3">PL7HG1</strain>
    </source>
</reference>
<dbReference type="GO" id="GO:0005524">
    <property type="term" value="F:ATP binding"/>
    <property type="evidence" value="ECO:0007669"/>
    <property type="project" value="InterPro"/>
</dbReference>
<dbReference type="Proteomes" id="UP000325641">
    <property type="component" value="Chromosome"/>
</dbReference>
<dbReference type="GO" id="GO:0006515">
    <property type="term" value="P:protein quality control for misfolded or incompletely synthesized proteins"/>
    <property type="evidence" value="ECO:0007669"/>
    <property type="project" value="TreeGrafter"/>
</dbReference>
<dbReference type="InterPro" id="IPR027065">
    <property type="entry name" value="Lon_Prtase"/>
</dbReference>
<dbReference type="GO" id="GO:0004176">
    <property type="term" value="F:ATP-dependent peptidase activity"/>
    <property type="evidence" value="ECO:0007669"/>
    <property type="project" value="InterPro"/>
</dbReference>
<dbReference type="EMBL" id="CP044543">
    <property type="protein sequence ID" value="QFI74741.1"/>
    <property type="molecule type" value="Genomic_DNA"/>
</dbReference>
<dbReference type="Gene3D" id="3.40.50.300">
    <property type="entry name" value="P-loop containing nucleotide triphosphate hydrolases"/>
    <property type="match status" value="1"/>
</dbReference>
<dbReference type="GO" id="GO:0016887">
    <property type="term" value="F:ATP hydrolysis activity"/>
    <property type="evidence" value="ECO:0007669"/>
    <property type="project" value="InterPro"/>
</dbReference>
<evidence type="ECO:0000313" key="2">
    <source>
        <dbReference type="EMBL" id="QFI74741.1"/>
    </source>
</evidence>
<name>A0A5P6P8X6_9BRAD</name>
<feature type="domain" description="ATPase AAA-type core" evidence="1">
    <location>
        <begin position="387"/>
        <end position="525"/>
    </location>
</feature>
<dbReference type="InterPro" id="IPR027417">
    <property type="entry name" value="P-loop_NTPase"/>
</dbReference>
<protein>
    <submittedName>
        <fullName evidence="2">AAA family ATPase</fullName>
    </submittedName>
</protein>
<dbReference type="KEGG" id="bbet:F8237_21420"/>
<evidence type="ECO:0000313" key="3">
    <source>
        <dbReference type="Proteomes" id="UP000325641"/>
    </source>
</evidence>
<dbReference type="OrthoDB" id="5297432at2"/>
<dbReference type="PANTHER" id="PTHR43718">
    <property type="entry name" value="LON PROTEASE"/>
    <property type="match status" value="1"/>
</dbReference>
<proteinExistence type="predicted"/>
<gene>
    <name evidence="2" type="ORF">F8237_21420</name>
</gene>
<dbReference type="InterPro" id="IPR003959">
    <property type="entry name" value="ATPase_AAA_core"/>
</dbReference>
<dbReference type="SUPFAM" id="SSF52540">
    <property type="entry name" value="P-loop containing nucleoside triphosphate hydrolases"/>
    <property type="match status" value="1"/>
</dbReference>
<dbReference type="GO" id="GO:0004252">
    <property type="term" value="F:serine-type endopeptidase activity"/>
    <property type="evidence" value="ECO:0007669"/>
    <property type="project" value="InterPro"/>
</dbReference>
<dbReference type="Pfam" id="PF00004">
    <property type="entry name" value="AAA"/>
    <property type="match status" value="1"/>
</dbReference>
<dbReference type="GO" id="GO:0003697">
    <property type="term" value="F:single-stranded DNA binding"/>
    <property type="evidence" value="ECO:0007669"/>
    <property type="project" value="TreeGrafter"/>
</dbReference>
<dbReference type="GO" id="GO:0007005">
    <property type="term" value="P:mitochondrion organization"/>
    <property type="evidence" value="ECO:0007669"/>
    <property type="project" value="TreeGrafter"/>
</dbReference>